<evidence type="ECO:0000313" key="2">
    <source>
        <dbReference type="Proteomes" id="UP000663505"/>
    </source>
</evidence>
<dbReference type="KEGG" id="afx:JZ786_03835"/>
<protein>
    <submittedName>
        <fullName evidence="1">Uncharacterized protein</fullName>
    </submittedName>
</protein>
<name>A0A9X7W0M7_9BACL</name>
<organism evidence="1 2">
    <name type="scientific">Alicyclobacillus mengziensis</name>
    <dbReference type="NCBI Taxonomy" id="2931921"/>
    <lineage>
        <taxon>Bacteria</taxon>
        <taxon>Bacillati</taxon>
        <taxon>Bacillota</taxon>
        <taxon>Bacilli</taxon>
        <taxon>Bacillales</taxon>
        <taxon>Alicyclobacillaceae</taxon>
        <taxon>Alicyclobacillus</taxon>
    </lineage>
</organism>
<evidence type="ECO:0000313" key="1">
    <source>
        <dbReference type="EMBL" id="QSO48149.1"/>
    </source>
</evidence>
<dbReference type="RefSeq" id="WP_206657486.1">
    <property type="nucleotide sequence ID" value="NZ_CP071182.1"/>
</dbReference>
<sequence length="84" mass="10048">MYAKEIHQAIDNGHLNQVWDLMFKRTAWIQNHQFSPEEASELERETLEIRDRLVAIQKKTHEEMERSTLTRNAARAYEGWGHQK</sequence>
<dbReference type="AlphaFoldDB" id="A0A9X7W0M7"/>
<gene>
    <name evidence="1" type="ORF">JZ786_03835</name>
</gene>
<keyword evidence="2" id="KW-1185">Reference proteome</keyword>
<dbReference type="Proteomes" id="UP000663505">
    <property type="component" value="Chromosome"/>
</dbReference>
<accession>A0A9X7W0M7</accession>
<reference evidence="1 2" key="1">
    <citation type="submission" date="2021-02" db="EMBL/GenBank/DDBJ databases">
        <title>Alicyclobacillus curvatus sp. nov. and Alicyclobacillus mengziensis sp. nov., two acidophilic bacteria isolated from acid mine drainage.</title>
        <authorList>
            <person name="Huang Y."/>
        </authorList>
    </citation>
    <scope>NUCLEOTIDE SEQUENCE [LARGE SCALE GENOMIC DNA]</scope>
    <source>
        <strain evidence="1 2">S30H14</strain>
    </source>
</reference>
<proteinExistence type="predicted"/>
<dbReference type="EMBL" id="CP071182">
    <property type="protein sequence ID" value="QSO48149.1"/>
    <property type="molecule type" value="Genomic_DNA"/>
</dbReference>